<evidence type="ECO:0000313" key="2">
    <source>
        <dbReference type="Proteomes" id="UP000249799"/>
    </source>
</evidence>
<dbReference type="InterPro" id="IPR053158">
    <property type="entry name" value="CapK_Type1_Caps_Biosynth"/>
</dbReference>
<evidence type="ECO:0000313" key="1">
    <source>
        <dbReference type="EMBL" id="AWV88866.1"/>
    </source>
</evidence>
<dbReference type="Proteomes" id="UP000249799">
    <property type="component" value="Chromosome"/>
</dbReference>
<dbReference type="Gene3D" id="3.40.50.12780">
    <property type="entry name" value="N-terminal domain of ligase-like"/>
    <property type="match status" value="1"/>
</dbReference>
<accession>A0A2Z4FJJ1</accession>
<dbReference type="AlphaFoldDB" id="A0A2Z4FJJ1"/>
<dbReference type="RefSeq" id="WP_111332913.1">
    <property type="nucleotide sequence ID" value="NZ_CP030032.1"/>
</dbReference>
<dbReference type="PANTHER" id="PTHR36932:SF1">
    <property type="entry name" value="CAPSULAR POLYSACCHARIDE BIOSYNTHESIS PROTEIN"/>
    <property type="match status" value="1"/>
</dbReference>
<name>A0A2Z4FJJ1_9DELT</name>
<dbReference type="OrthoDB" id="580775at2"/>
<dbReference type="PANTHER" id="PTHR36932">
    <property type="entry name" value="CAPSULAR POLYSACCHARIDE BIOSYNTHESIS PROTEIN"/>
    <property type="match status" value="1"/>
</dbReference>
<gene>
    <name evidence="1" type="ORF">DN745_05735</name>
</gene>
<proteinExistence type="predicted"/>
<sequence>MLPGFEAFQSLNPLITRDGYALLERLYTHPCAPRWNEVIGDRFVTEDLAAVAAFRRRLQQWPGATAGQPAYASAPPPSILEWVQQMRQRSPIFRAHILEGFPLARDWAYLPTMSRRDIAERPVDITPMDADLKRLIVYDTTGTTGHAVIVPHHPRTLAFSQALGEYAMGRYGVQPVFGAGRVGCFNIGAQVNTYVFAAIFSVWEQSGFAKINLHPKDWSDGATYEFGESVERARAYVEAFSPEFITSDPVGIAEMLRWEVGHGAKAIFSTAVELSAGLKAQAEARFGCPVIDWYSMTETGPIAFSAPDGDGLEIISPDIFVEAIDEDGFPVGPDKIGELTVTGGRNPYLPLLRYRTGDFGRVANGRIHDLHARKLVFFRAADGALVNPVDIGRIMRLHCAFAQHQFVQQANGACRVRVRPVPGVAVDREGLRRELATLFGEEVDIEVIVDEQLGDGQPGGKVEPYMQHGEI</sequence>
<reference evidence="1 2" key="1">
    <citation type="submission" date="2018-06" db="EMBL/GenBank/DDBJ databases">
        <title>Lujinxingia sediminis gen. nov. sp. nov., a new facultative anaerobic member of the class Deltaproteobacteria, and proposal of Lujinxingaceae fam. nov.</title>
        <authorList>
            <person name="Guo L.-Y."/>
            <person name="Li C.-M."/>
            <person name="Wang S."/>
            <person name="Du Z.-J."/>
        </authorList>
    </citation>
    <scope>NUCLEOTIDE SEQUENCE [LARGE SCALE GENOMIC DNA]</scope>
    <source>
        <strain evidence="1 2">FA350</strain>
    </source>
</reference>
<dbReference type="SUPFAM" id="SSF56801">
    <property type="entry name" value="Acetyl-CoA synthetase-like"/>
    <property type="match status" value="1"/>
</dbReference>
<dbReference type="InterPro" id="IPR042099">
    <property type="entry name" value="ANL_N_sf"/>
</dbReference>
<organism evidence="1 2">
    <name type="scientific">Bradymonas sediminis</name>
    <dbReference type="NCBI Taxonomy" id="1548548"/>
    <lineage>
        <taxon>Bacteria</taxon>
        <taxon>Deltaproteobacteria</taxon>
        <taxon>Bradymonadales</taxon>
        <taxon>Bradymonadaceae</taxon>
        <taxon>Bradymonas</taxon>
    </lineage>
</organism>
<dbReference type="EMBL" id="CP030032">
    <property type="protein sequence ID" value="AWV88866.1"/>
    <property type="molecule type" value="Genomic_DNA"/>
</dbReference>
<protein>
    <submittedName>
        <fullName evidence="1">Uncharacterized protein</fullName>
    </submittedName>
</protein>
<dbReference type="KEGG" id="bsed:DN745_05735"/>
<keyword evidence="2" id="KW-1185">Reference proteome</keyword>